<organism evidence="11 12">
    <name type="scientific">Capronia coronata CBS 617.96</name>
    <dbReference type="NCBI Taxonomy" id="1182541"/>
    <lineage>
        <taxon>Eukaryota</taxon>
        <taxon>Fungi</taxon>
        <taxon>Dikarya</taxon>
        <taxon>Ascomycota</taxon>
        <taxon>Pezizomycotina</taxon>
        <taxon>Eurotiomycetes</taxon>
        <taxon>Chaetothyriomycetidae</taxon>
        <taxon>Chaetothyriales</taxon>
        <taxon>Herpotrichiellaceae</taxon>
        <taxon>Capronia</taxon>
    </lineage>
</organism>
<dbReference type="GeneID" id="19163314"/>
<evidence type="ECO:0000256" key="2">
    <source>
        <dbReference type="ARBA" id="ARBA00022692"/>
    </source>
</evidence>
<evidence type="ECO:0000313" key="12">
    <source>
        <dbReference type="Proteomes" id="UP000019484"/>
    </source>
</evidence>
<feature type="transmembrane region" description="Helical" evidence="9">
    <location>
        <begin position="59"/>
        <end position="80"/>
    </location>
</feature>
<evidence type="ECO:0000313" key="11">
    <source>
        <dbReference type="EMBL" id="EXJ80321.1"/>
    </source>
</evidence>
<evidence type="ECO:0000256" key="9">
    <source>
        <dbReference type="SAM" id="Phobius"/>
    </source>
</evidence>
<feature type="transmembrane region" description="Helical" evidence="9">
    <location>
        <begin position="254"/>
        <end position="272"/>
    </location>
</feature>
<evidence type="ECO:0000256" key="6">
    <source>
        <dbReference type="ARBA" id="ARBA00023136"/>
    </source>
</evidence>
<dbReference type="GO" id="GO:0042392">
    <property type="term" value="F:sphingosine-1-phosphate phosphatase activity"/>
    <property type="evidence" value="ECO:0007669"/>
    <property type="project" value="TreeGrafter"/>
</dbReference>
<feature type="domain" description="Phosphatidic acid phosphatase type 2/haloperoxidase" evidence="10">
    <location>
        <begin position="89"/>
        <end position="209"/>
    </location>
</feature>
<keyword evidence="3" id="KW-0378">Hydrolase</keyword>
<accession>W9XTK1</accession>
<dbReference type="SMART" id="SM00014">
    <property type="entry name" value="acidPPc"/>
    <property type="match status" value="1"/>
</dbReference>
<feature type="region of interest" description="Disordered" evidence="8">
    <location>
        <begin position="403"/>
        <end position="441"/>
    </location>
</feature>
<dbReference type="AlphaFoldDB" id="W9XTK1"/>
<evidence type="ECO:0000256" key="4">
    <source>
        <dbReference type="ARBA" id="ARBA00022824"/>
    </source>
</evidence>
<dbReference type="STRING" id="1182541.W9XTK1"/>
<comment type="caution">
    <text evidence="11">The sequence shown here is derived from an EMBL/GenBank/DDBJ whole genome shotgun (WGS) entry which is preliminary data.</text>
</comment>
<feature type="transmembrane region" description="Helical" evidence="9">
    <location>
        <begin position="166"/>
        <end position="185"/>
    </location>
</feature>
<dbReference type="PANTHER" id="PTHR14969:SF28">
    <property type="entry name" value="DIHYDROSPHINGOSINE 1-PHOSPHATE PHOSPHATASE LCB3-RELATED"/>
    <property type="match status" value="1"/>
</dbReference>
<reference evidence="11 12" key="1">
    <citation type="submission" date="2013-03" db="EMBL/GenBank/DDBJ databases">
        <title>The Genome Sequence of Capronia coronata CBS 617.96.</title>
        <authorList>
            <consortium name="The Broad Institute Genomics Platform"/>
            <person name="Cuomo C."/>
            <person name="de Hoog S."/>
            <person name="Gorbushina A."/>
            <person name="Walker B."/>
            <person name="Young S.K."/>
            <person name="Zeng Q."/>
            <person name="Gargeya S."/>
            <person name="Fitzgerald M."/>
            <person name="Haas B."/>
            <person name="Abouelleil A."/>
            <person name="Allen A.W."/>
            <person name="Alvarado L."/>
            <person name="Arachchi H.M."/>
            <person name="Berlin A.M."/>
            <person name="Chapman S.B."/>
            <person name="Gainer-Dewar J."/>
            <person name="Goldberg J."/>
            <person name="Griggs A."/>
            <person name="Gujja S."/>
            <person name="Hansen M."/>
            <person name="Howarth C."/>
            <person name="Imamovic A."/>
            <person name="Ireland A."/>
            <person name="Larimer J."/>
            <person name="McCowan C."/>
            <person name="Murphy C."/>
            <person name="Pearson M."/>
            <person name="Poon T.W."/>
            <person name="Priest M."/>
            <person name="Roberts A."/>
            <person name="Saif S."/>
            <person name="Shea T."/>
            <person name="Sisk P."/>
            <person name="Sykes S."/>
            <person name="Wortman J."/>
            <person name="Nusbaum C."/>
            <person name="Birren B."/>
        </authorList>
    </citation>
    <scope>NUCLEOTIDE SEQUENCE [LARGE SCALE GENOMIC DNA]</scope>
    <source>
        <strain evidence="11 12">CBS 617.96</strain>
    </source>
</reference>
<feature type="transmembrane region" description="Helical" evidence="9">
    <location>
        <begin position="293"/>
        <end position="312"/>
    </location>
</feature>
<dbReference type="GO" id="GO:0005789">
    <property type="term" value="C:endoplasmic reticulum membrane"/>
    <property type="evidence" value="ECO:0007669"/>
    <property type="project" value="UniProtKB-SubCell"/>
</dbReference>
<keyword evidence="5 9" id="KW-1133">Transmembrane helix</keyword>
<dbReference type="InterPro" id="IPR000326">
    <property type="entry name" value="PAP2/HPO"/>
</dbReference>
<evidence type="ECO:0000256" key="5">
    <source>
        <dbReference type="ARBA" id="ARBA00022989"/>
    </source>
</evidence>
<dbReference type="InterPro" id="IPR036938">
    <property type="entry name" value="PAP2/HPO_sf"/>
</dbReference>
<dbReference type="PANTHER" id="PTHR14969">
    <property type="entry name" value="SPHINGOSINE-1-PHOSPHATE PHOSPHOHYDROLASE"/>
    <property type="match status" value="1"/>
</dbReference>
<proteinExistence type="inferred from homology"/>
<dbReference type="CDD" id="cd03388">
    <property type="entry name" value="PAP2_SPPase1"/>
    <property type="match status" value="1"/>
</dbReference>
<feature type="transmembrane region" description="Helical" evidence="9">
    <location>
        <begin position="224"/>
        <end position="242"/>
    </location>
</feature>
<keyword evidence="6 9" id="KW-0472">Membrane</keyword>
<name>W9XTK1_9EURO</name>
<dbReference type="Gene3D" id="1.20.144.10">
    <property type="entry name" value="Phosphatidic acid phosphatase type 2/haloperoxidase"/>
    <property type="match status" value="1"/>
</dbReference>
<comment type="similarity">
    <text evidence="7">Belongs to the type 2 lipid phosphate phosphatase family.</text>
</comment>
<dbReference type="SUPFAM" id="SSF48317">
    <property type="entry name" value="Acid phosphatase/Vanadium-dependent haloperoxidase"/>
    <property type="match status" value="1"/>
</dbReference>
<feature type="transmembrane region" description="Helical" evidence="9">
    <location>
        <begin position="191"/>
        <end position="212"/>
    </location>
</feature>
<evidence type="ECO:0000259" key="10">
    <source>
        <dbReference type="SMART" id="SM00014"/>
    </source>
</evidence>
<evidence type="ECO:0000256" key="8">
    <source>
        <dbReference type="SAM" id="MobiDB-lite"/>
    </source>
</evidence>
<dbReference type="RefSeq" id="XP_007727515.1">
    <property type="nucleotide sequence ID" value="XM_007729325.1"/>
</dbReference>
<dbReference type="EMBL" id="AMWN01000008">
    <property type="protein sequence ID" value="EXJ80321.1"/>
    <property type="molecule type" value="Genomic_DNA"/>
</dbReference>
<keyword evidence="4" id="KW-0256">Endoplasmic reticulum</keyword>
<dbReference type="HOGENOM" id="CLU_019266_0_1_1"/>
<sequence>MDKEKDRPDAGLRSLDHYKIRLPRWRYLLREQLLPIVRWETPYVAWLQDTLRTPALDTYFAMTANLGTHTFFMIMLPILFWCGHTSVGRGMVHILASGVFFSGFIKDLLCLPRPLSPPLQRITMSGSAALEYGFPSTHSTNAVSVAIYSFHLLQQQDSQLNPHVNLCLRVLCYCYAFSIVVGRLYCGMHGFFDVIVGSALGAILAVAQCRWGEQFDEWLLAGDIQRVLFVILIILVLIRIHPEPADDCPCFDDSVSFAAVMIGCQYAVWHFARTSYAWSEPSKGTVPFDLARMGWSVAVLRILLGVLIIFAWRGVMKPTLLKILPPIFRIIETRGLTLPRRFFKPASEYGTIPRQENDDNVIPRARDIPHLLSSFRRRRAVSVGPQSEADAYETLAYRNKKRRDSLNAAGSPSPANEHSPEPSYFEPDVPEETYISNRTRKRSSSLEMFRAQMGEGVEGLSPAVVNSPPGGHTPTRQEVQEMDELQEKRIFSNIQTPRVRYDVEVVTKLIVYSGIAWLAIEGNPIVFQYAGLGVD</sequence>
<dbReference type="Proteomes" id="UP000019484">
    <property type="component" value="Unassembled WGS sequence"/>
</dbReference>
<dbReference type="OrthoDB" id="301434at2759"/>
<comment type="subcellular location">
    <subcellularLocation>
        <location evidence="1">Endoplasmic reticulum membrane</location>
        <topology evidence="1">Multi-pass membrane protein</topology>
    </subcellularLocation>
</comment>
<evidence type="ECO:0000256" key="3">
    <source>
        <dbReference type="ARBA" id="ARBA00022801"/>
    </source>
</evidence>
<keyword evidence="12" id="KW-1185">Reference proteome</keyword>
<keyword evidence="2 9" id="KW-0812">Transmembrane</keyword>
<protein>
    <recommendedName>
        <fullName evidence="10">Phosphatidic acid phosphatase type 2/haloperoxidase domain-containing protein</fullName>
    </recommendedName>
</protein>
<dbReference type="eggNOG" id="KOG2822">
    <property type="taxonomic scope" value="Eukaryota"/>
</dbReference>
<gene>
    <name evidence="11" type="ORF">A1O1_08464</name>
</gene>
<dbReference type="Pfam" id="PF01569">
    <property type="entry name" value="PAP2"/>
    <property type="match status" value="1"/>
</dbReference>
<evidence type="ECO:0000256" key="7">
    <source>
        <dbReference type="ARBA" id="ARBA00038324"/>
    </source>
</evidence>
<evidence type="ECO:0000256" key="1">
    <source>
        <dbReference type="ARBA" id="ARBA00004477"/>
    </source>
</evidence>